<name>A0A5B7D646_PORTR</name>
<reference evidence="2 3" key="1">
    <citation type="submission" date="2019-05" db="EMBL/GenBank/DDBJ databases">
        <title>Another draft genome of Portunus trituberculatus and its Hox gene families provides insights of decapod evolution.</title>
        <authorList>
            <person name="Jeong J.-H."/>
            <person name="Song I."/>
            <person name="Kim S."/>
            <person name="Choi T."/>
            <person name="Kim D."/>
            <person name="Ryu S."/>
            <person name="Kim W."/>
        </authorList>
    </citation>
    <scope>NUCLEOTIDE SEQUENCE [LARGE SCALE GENOMIC DNA]</scope>
    <source>
        <tissue evidence="2">Muscle</tissue>
    </source>
</reference>
<feature type="region of interest" description="Disordered" evidence="1">
    <location>
        <begin position="87"/>
        <end position="114"/>
    </location>
</feature>
<dbReference type="Proteomes" id="UP000324222">
    <property type="component" value="Unassembled WGS sequence"/>
</dbReference>
<proteinExistence type="predicted"/>
<dbReference type="EMBL" id="VSRR010000531">
    <property type="protein sequence ID" value="MPC16729.1"/>
    <property type="molecule type" value="Genomic_DNA"/>
</dbReference>
<comment type="caution">
    <text evidence="2">The sequence shown here is derived from an EMBL/GenBank/DDBJ whole genome shotgun (WGS) entry which is preliminary data.</text>
</comment>
<accession>A0A5B7D646</accession>
<protein>
    <submittedName>
        <fullName evidence="2">Uncharacterized protein</fullName>
    </submittedName>
</protein>
<organism evidence="2 3">
    <name type="scientific">Portunus trituberculatus</name>
    <name type="common">Swimming crab</name>
    <name type="synonym">Neptunus trituberculatus</name>
    <dbReference type="NCBI Taxonomy" id="210409"/>
    <lineage>
        <taxon>Eukaryota</taxon>
        <taxon>Metazoa</taxon>
        <taxon>Ecdysozoa</taxon>
        <taxon>Arthropoda</taxon>
        <taxon>Crustacea</taxon>
        <taxon>Multicrustacea</taxon>
        <taxon>Malacostraca</taxon>
        <taxon>Eumalacostraca</taxon>
        <taxon>Eucarida</taxon>
        <taxon>Decapoda</taxon>
        <taxon>Pleocyemata</taxon>
        <taxon>Brachyura</taxon>
        <taxon>Eubrachyura</taxon>
        <taxon>Portunoidea</taxon>
        <taxon>Portunidae</taxon>
        <taxon>Portuninae</taxon>
        <taxon>Portunus</taxon>
    </lineage>
</organism>
<gene>
    <name evidence="2" type="ORF">E2C01_009563</name>
</gene>
<evidence type="ECO:0000313" key="3">
    <source>
        <dbReference type="Proteomes" id="UP000324222"/>
    </source>
</evidence>
<keyword evidence="3" id="KW-1185">Reference proteome</keyword>
<evidence type="ECO:0000256" key="1">
    <source>
        <dbReference type="SAM" id="MobiDB-lite"/>
    </source>
</evidence>
<sequence>MRGVNEGTSETWGKLSEKEVVAASCYPSFTAKQHIIYLLHPAFHLLPTMGQMSKRNKQRKDAWNMSVEAQRIKKSVLNLTPQILQYTSSCHPPPPSSRPPPPPHHISRRTMTMK</sequence>
<evidence type="ECO:0000313" key="2">
    <source>
        <dbReference type="EMBL" id="MPC16729.1"/>
    </source>
</evidence>
<feature type="compositionally biased region" description="Pro residues" evidence="1">
    <location>
        <begin position="91"/>
        <end position="104"/>
    </location>
</feature>
<dbReference type="AlphaFoldDB" id="A0A5B7D646"/>